<comment type="caution">
    <text evidence="3">The sequence shown here is derived from an EMBL/GenBank/DDBJ whole genome shotgun (WGS) entry which is preliminary data.</text>
</comment>
<sequence length="217" mass="24423">MIEAISDYWKPFHCLLAEDLNVILVNARGVKNLPGRKTAVSDAAWLAQSGVHGLVSPSFVPPQPVRELRDLTWARTPMTRERGQIVQRLEKLLEDTGSKLAAIASDILGVSDGAILQALIAGECDPRTPSDLAKRKLRNEIPELTEVLTERFRAHHAFLTRLHLDHYDQLTDAIEQLDERVADRGGDGPLSSRPRPAQHPPRDQPSRRRSDHHRDRR</sequence>
<evidence type="ECO:0000313" key="3">
    <source>
        <dbReference type="EMBL" id="GGN13699.1"/>
    </source>
</evidence>
<dbReference type="GO" id="GO:0003677">
    <property type="term" value="F:DNA binding"/>
    <property type="evidence" value="ECO:0007669"/>
    <property type="project" value="InterPro"/>
</dbReference>
<evidence type="ECO:0000313" key="4">
    <source>
        <dbReference type="Proteomes" id="UP000653411"/>
    </source>
</evidence>
<feature type="region of interest" description="Disordered" evidence="1">
    <location>
        <begin position="179"/>
        <end position="217"/>
    </location>
</feature>
<proteinExistence type="predicted"/>
<reference evidence="3" key="1">
    <citation type="journal article" date="2014" name="Int. J. Syst. Evol. Microbiol.">
        <title>Complete genome sequence of Corynebacterium casei LMG S-19264T (=DSM 44701T), isolated from a smear-ripened cheese.</title>
        <authorList>
            <consortium name="US DOE Joint Genome Institute (JGI-PGF)"/>
            <person name="Walter F."/>
            <person name="Albersmeier A."/>
            <person name="Kalinowski J."/>
            <person name="Ruckert C."/>
        </authorList>
    </citation>
    <scope>NUCLEOTIDE SEQUENCE</scope>
    <source>
        <strain evidence="3">CGMCC 4.7110</strain>
    </source>
</reference>
<dbReference type="Proteomes" id="UP000653411">
    <property type="component" value="Unassembled WGS sequence"/>
</dbReference>
<dbReference type="AlphaFoldDB" id="A0A917XDS4"/>
<keyword evidence="4" id="KW-1185">Reference proteome</keyword>
<feature type="domain" description="Transposase IS110-like N-terminal" evidence="2">
    <location>
        <begin position="2"/>
        <end position="95"/>
    </location>
</feature>
<dbReference type="GO" id="GO:0004803">
    <property type="term" value="F:transposase activity"/>
    <property type="evidence" value="ECO:0007669"/>
    <property type="project" value="InterPro"/>
</dbReference>
<reference evidence="3" key="2">
    <citation type="submission" date="2020-09" db="EMBL/GenBank/DDBJ databases">
        <authorList>
            <person name="Sun Q."/>
            <person name="Zhou Y."/>
        </authorList>
    </citation>
    <scope>NUCLEOTIDE SEQUENCE</scope>
    <source>
        <strain evidence="3">CGMCC 4.7110</strain>
    </source>
</reference>
<dbReference type="RefSeq" id="WP_189264201.1">
    <property type="nucleotide sequence ID" value="NZ_BMML01000008.1"/>
</dbReference>
<dbReference type="InterPro" id="IPR047650">
    <property type="entry name" value="Transpos_IS110"/>
</dbReference>
<accession>A0A917XDS4</accession>
<dbReference type="PANTHER" id="PTHR33055">
    <property type="entry name" value="TRANSPOSASE FOR INSERTION SEQUENCE ELEMENT IS1111A"/>
    <property type="match status" value="1"/>
</dbReference>
<gene>
    <name evidence="3" type="ORF">GCM10011578_041050</name>
</gene>
<protein>
    <recommendedName>
        <fullName evidence="2">Transposase IS110-like N-terminal domain-containing protein</fullName>
    </recommendedName>
</protein>
<dbReference type="Pfam" id="PF01548">
    <property type="entry name" value="DEDD_Tnp_IS110"/>
    <property type="match status" value="1"/>
</dbReference>
<name>A0A917XDS4_9ACTN</name>
<dbReference type="GO" id="GO:0006313">
    <property type="term" value="P:DNA transposition"/>
    <property type="evidence" value="ECO:0007669"/>
    <property type="project" value="InterPro"/>
</dbReference>
<evidence type="ECO:0000259" key="2">
    <source>
        <dbReference type="Pfam" id="PF01548"/>
    </source>
</evidence>
<dbReference type="PANTHER" id="PTHR33055:SF15">
    <property type="entry name" value="TRANSPOSASE-RELATED"/>
    <property type="match status" value="1"/>
</dbReference>
<dbReference type="EMBL" id="BMML01000008">
    <property type="protein sequence ID" value="GGN13699.1"/>
    <property type="molecule type" value="Genomic_DNA"/>
</dbReference>
<dbReference type="InterPro" id="IPR002525">
    <property type="entry name" value="Transp_IS110-like_N"/>
</dbReference>
<organism evidence="3 4">
    <name type="scientific">Streptomyces fuscichromogenes</name>
    <dbReference type="NCBI Taxonomy" id="1324013"/>
    <lineage>
        <taxon>Bacteria</taxon>
        <taxon>Bacillati</taxon>
        <taxon>Actinomycetota</taxon>
        <taxon>Actinomycetes</taxon>
        <taxon>Kitasatosporales</taxon>
        <taxon>Streptomycetaceae</taxon>
        <taxon>Streptomyces</taxon>
    </lineage>
</organism>
<evidence type="ECO:0000256" key="1">
    <source>
        <dbReference type="SAM" id="MobiDB-lite"/>
    </source>
</evidence>